<sequence length="213" mass="24562">MNRRMLVKLGSSVKHVDYNNLKGQNYTTENRSTLSEEEKENVEKILFLLDKLCVGDAFNPEISTITDGLPRSYLVKQCRDFTHFHLHRYRTRRDRKASIGMEDDLLDALHAILDTFPPSLKHSFFFQKIEISVRSNITIDIWDFAWQHLYYLLSNKIAITTDVWDFAGQHVCRVPPISRSLTEPQQSKFAIIDGSFAVRLLSSPGLSMIEVAV</sequence>
<dbReference type="AlphaFoldDB" id="A0A3M6U6M6"/>
<gene>
    <name evidence="1" type="ORF">pdam_00014459</name>
</gene>
<comment type="caution">
    <text evidence="1">The sequence shown here is derived from an EMBL/GenBank/DDBJ whole genome shotgun (WGS) entry which is preliminary data.</text>
</comment>
<organism evidence="1 2">
    <name type="scientific">Pocillopora damicornis</name>
    <name type="common">Cauliflower coral</name>
    <name type="synonym">Millepora damicornis</name>
    <dbReference type="NCBI Taxonomy" id="46731"/>
    <lineage>
        <taxon>Eukaryota</taxon>
        <taxon>Metazoa</taxon>
        <taxon>Cnidaria</taxon>
        <taxon>Anthozoa</taxon>
        <taxon>Hexacorallia</taxon>
        <taxon>Scleractinia</taxon>
        <taxon>Astrocoeniina</taxon>
        <taxon>Pocilloporidae</taxon>
        <taxon>Pocillopora</taxon>
    </lineage>
</organism>
<evidence type="ECO:0000313" key="2">
    <source>
        <dbReference type="Proteomes" id="UP000275408"/>
    </source>
</evidence>
<name>A0A3M6U6M6_POCDA</name>
<reference evidence="1 2" key="1">
    <citation type="journal article" date="2018" name="Sci. Rep.">
        <title>Comparative analysis of the Pocillopora damicornis genome highlights role of immune system in coral evolution.</title>
        <authorList>
            <person name="Cunning R."/>
            <person name="Bay R.A."/>
            <person name="Gillette P."/>
            <person name="Baker A.C."/>
            <person name="Traylor-Knowles N."/>
        </authorList>
    </citation>
    <scope>NUCLEOTIDE SEQUENCE [LARGE SCALE GENOMIC DNA]</scope>
    <source>
        <strain evidence="1">RSMAS</strain>
        <tissue evidence="1">Whole animal</tissue>
    </source>
</reference>
<protein>
    <submittedName>
        <fullName evidence="1">Uncharacterized protein</fullName>
    </submittedName>
</protein>
<keyword evidence="2" id="KW-1185">Reference proteome</keyword>
<dbReference type="Proteomes" id="UP000275408">
    <property type="component" value="Unassembled WGS sequence"/>
</dbReference>
<dbReference type="EMBL" id="RCHS01002149">
    <property type="protein sequence ID" value="RMX49320.1"/>
    <property type="molecule type" value="Genomic_DNA"/>
</dbReference>
<proteinExistence type="predicted"/>
<accession>A0A3M6U6M6</accession>
<evidence type="ECO:0000313" key="1">
    <source>
        <dbReference type="EMBL" id="RMX49320.1"/>
    </source>
</evidence>